<dbReference type="PANTHER" id="PTHR10743">
    <property type="entry name" value="PROTEIN RER1"/>
    <property type="match status" value="1"/>
</dbReference>
<evidence type="ECO:0000313" key="12">
    <source>
        <dbReference type="Proteomes" id="UP000663829"/>
    </source>
</evidence>
<dbReference type="Proteomes" id="UP000681722">
    <property type="component" value="Unassembled WGS sequence"/>
</dbReference>
<feature type="transmembrane region" description="Helical" evidence="7">
    <location>
        <begin position="146"/>
        <end position="162"/>
    </location>
</feature>
<keyword evidence="4 7" id="KW-1133">Transmembrane helix</keyword>
<dbReference type="Proteomes" id="UP000677228">
    <property type="component" value="Unassembled WGS sequence"/>
</dbReference>
<gene>
    <name evidence="8" type="ORF">GPM918_LOCUS4771</name>
    <name evidence="9" type="ORF">OVA965_LOCUS39660</name>
    <name evidence="10" type="ORF">SRO942_LOCUS4772</name>
    <name evidence="11" type="ORF">TMI583_LOCUS41000</name>
</gene>
<proteinExistence type="inferred from homology"/>
<dbReference type="AlphaFoldDB" id="A0A813UE19"/>
<dbReference type="InterPro" id="IPR004932">
    <property type="entry name" value="Rer1"/>
</dbReference>
<dbReference type="PANTHER" id="PTHR10743:SF0">
    <property type="entry name" value="PROTEIN RER1"/>
    <property type="match status" value="1"/>
</dbReference>
<sequence>MDPYGSSDSSRVFSSPYTRLGILIQRILDRVTPFIGVRWLLNIVLLILFLLRIFFLQGFYIIAYGLGIFLLNQLILFLTPKQDPSLQELDNDDGNNVPILPTRANEEFRPFMRRLPEFKFWYTSFKACIISLLLTCFTIFDVPVFWPVLVMYFFTLFFLTMRQRIVHMIQYRYVPFSYGKVRYQGKNDVTTSMGNVANSGIKISAK</sequence>
<evidence type="ECO:0000313" key="9">
    <source>
        <dbReference type="EMBL" id="CAF1558115.1"/>
    </source>
</evidence>
<evidence type="ECO:0000256" key="7">
    <source>
        <dbReference type="SAM" id="Phobius"/>
    </source>
</evidence>
<name>A0A813UE19_9BILA</name>
<keyword evidence="3 7" id="KW-0812">Transmembrane</keyword>
<dbReference type="EMBL" id="CAJOBA010064033">
    <property type="protein sequence ID" value="CAF4349483.1"/>
    <property type="molecule type" value="Genomic_DNA"/>
</dbReference>
<dbReference type="OrthoDB" id="448250at2759"/>
<comment type="caution">
    <text evidence="8">The sequence shown here is derived from an EMBL/GenBank/DDBJ whole genome shotgun (WGS) entry which is preliminary data.</text>
</comment>
<evidence type="ECO:0000313" key="8">
    <source>
        <dbReference type="EMBL" id="CAF0825437.1"/>
    </source>
</evidence>
<dbReference type="GO" id="GO:0005783">
    <property type="term" value="C:endoplasmic reticulum"/>
    <property type="evidence" value="ECO:0007669"/>
    <property type="project" value="GOC"/>
</dbReference>
<feature type="transmembrane region" description="Helical" evidence="7">
    <location>
        <begin position="35"/>
        <end position="55"/>
    </location>
</feature>
<comment type="function">
    <text evidence="6">Involved in the retrieval of endoplasmic reticulum membrane proteins from the early Golgi compartment.</text>
</comment>
<evidence type="ECO:0000256" key="4">
    <source>
        <dbReference type="ARBA" id="ARBA00022989"/>
    </source>
</evidence>
<comment type="similarity">
    <text evidence="2 6">Belongs to the RER1 family.</text>
</comment>
<accession>A0A813UE19</accession>
<dbReference type="EMBL" id="CAJOBC010000656">
    <property type="protein sequence ID" value="CAF3612157.1"/>
    <property type="molecule type" value="Genomic_DNA"/>
</dbReference>
<organism evidence="8 12">
    <name type="scientific">Didymodactylos carnosus</name>
    <dbReference type="NCBI Taxonomy" id="1234261"/>
    <lineage>
        <taxon>Eukaryota</taxon>
        <taxon>Metazoa</taxon>
        <taxon>Spiralia</taxon>
        <taxon>Gnathifera</taxon>
        <taxon>Rotifera</taxon>
        <taxon>Eurotatoria</taxon>
        <taxon>Bdelloidea</taxon>
        <taxon>Philodinida</taxon>
        <taxon>Philodinidae</taxon>
        <taxon>Didymodactylos</taxon>
    </lineage>
</organism>
<evidence type="ECO:0000256" key="1">
    <source>
        <dbReference type="ARBA" id="ARBA00004141"/>
    </source>
</evidence>
<evidence type="ECO:0000256" key="5">
    <source>
        <dbReference type="ARBA" id="ARBA00023136"/>
    </source>
</evidence>
<dbReference type="EMBL" id="CAJNOK010041457">
    <property type="protein sequence ID" value="CAF1558115.1"/>
    <property type="molecule type" value="Genomic_DNA"/>
</dbReference>
<keyword evidence="12" id="KW-1185">Reference proteome</keyword>
<feature type="transmembrane region" description="Helical" evidence="7">
    <location>
        <begin position="61"/>
        <end position="79"/>
    </location>
</feature>
<reference evidence="8" key="1">
    <citation type="submission" date="2021-02" db="EMBL/GenBank/DDBJ databases">
        <authorList>
            <person name="Nowell W R."/>
        </authorList>
    </citation>
    <scope>NUCLEOTIDE SEQUENCE</scope>
</reference>
<evidence type="ECO:0000256" key="6">
    <source>
        <dbReference type="PIRNR" id="PIRNR016013"/>
    </source>
</evidence>
<dbReference type="GO" id="GO:0000139">
    <property type="term" value="C:Golgi membrane"/>
    <property type="evidence" value="ECO:0007669"/>
    <property type="project" value="TreeGrafter"/>
</dbReference>
<feature type="transmembrane region" description="Helical" evidence="7">
    <location>
        <begin position="120"/>
        <end position="140"/>
    </location>
</feature>
<comment type="subcellular location">
    <subcellularLocation>
        <location evidence="1">Membrane</location>
        <topology evidence="1">Multi-pass membrane protein</topology>
    </subcellularLocation>
</comment>
<dbReference type="Proteomes" id="UP000682733">
    <property type="component" value="Unassembled WGS sequence"/>
</dbReference>
<keyword evidence="5 6" id="KW-0472">Membrane</keyword>
<protein>
    <recommendedName>
        <fullName evidence="6">Protein RER1</fullName>
    </recommendedName>
</protein>
<evidence type="ECO:0000313" key="10">
    <source>
        <dbReference type="EMBL" id="CAF3612157.1"/>
    </source>
</evidence>
<dbReference type="Proteomes" id="UP000663829">
    <property type="component" value="Unassembled WGS sequence"/>
</dbReference>
<dbReference type="Pfam" id="PF03248">
    <property type="entry name" value="Rer1"/>
    <property type="match status" value="1"/>
</dbReference>
<dbReference type="PIRSF" id="PIRSF016013">
    <property type="entry name" value="AtER_Rer1p"/>
    <property type="match status" value="1"/>
</dbReference>
<evidence type="ECO:0000256" key="3">
    <source>
        <dbReference type="ARBA" id="ARBA00022692"/>
    </source>
</evidence>
<dbReference type="GO" id="GO:0006621">
    <property type="term" value="P:protein retention in ER lumen"/>
    <property type="evidence" value="ECO:0007669"/>
    <property type="project" value="TreeGrafter"/>
</dbReference>
<evidence type="ECO:0000256" key="2">
    <source>
        <dbReference type="ARBA" id="ARBA00006070"/>
    </source>
</evidence>
<dbReference type="EMBL" id="CAJNOQ010000656">
    <property type="protein sequence ID" value="CAF0825437.1"/>
    <property type="molecule type" value="Genomic_DNA"/>
</dbReference>
<dbReference type="GO" id="GO:0006890">
    <property type="term" value="P:retrograde vesicle-mediated transport, Golgi to endoplasmic reticulum"/>
    <property type="evidence" value="ECO:0007669"/>
    <property type="project" value="TreeGrafter"/>
</dbReference>
<evidence type="ECO:0000313" key="11">
    <source>
        <dbReference type="EMBL" id="CAF4349483.1"/>
    </source>
</evidence>